<evidence type="ECO:0000313" key="1">
    <source>
        <dbReference type="EMBL" id="MBO3734411.1"/>
    </source>
</evidence>
<sequence length="283" mass="29375">MTPLFAGLFDDAAVFPPGSAPLALAVRAYGARRRVWYAGVAGPLVLPAAALPRLAPLLPEGEPTLPLSVTFPDGPAGVPASLANAALLPVELRSIEVAVPEGVTPEAFTAALDAALEDAPDLDVFVEVPRDGRRLPVLAAIKGRHRAKFRTGGVRAELYPEEAELAAALAAAVAAGVPFKATAGLHHAVRNTDPETGFEQHGFLNLLLAADALLHGGNETDARTLLSERDDERIADLAHGLEGARARAVRGAFTSFGTCSVTEPLDELIGLGLITTPTHPEGP</sequence>
<accession>A0ABS3U7K8</accession>
<dbReference type="Proteomes" id="UP000681341">
    <property type="component" value="Unassembled WGS sequence"/>
</dbReference>
<protein>
    <submittedName>
        <fullName evidence="1">Uncharacterized protein</fullName>
    </submittedName>
</protein>
<name>A0ABS3U7K8_9ACTN</name>
<evidence type="ECO:0000313" key="2">
    <source>
        <dbReference type="Proteomes" id="UP000681341"/>
    </source>
</evidence>
<dbReference type="EMBL" id="JAGFNP010000009">
    <property type="protein sequence ID" value="MBO3734411.1"/>
    <property type="molecule type" value="Genomic_DNA"/>
</dbReference>
<proteinExistence type="predicted"/>
<keyword evidence="2" id="KW-1185">Reference proteome</keyword>
<comment type="caution">
    <text evidence="1">The sequence shown here is derived from an EMBL/GenBank/DDBJ whole genome shotgun (WGS) entry which is preliminary data.</text>
</comment>
<dbReference type="RefSeq" id="WP_208497521.1">
    <property type="nucleotide sequence ID" value="NZ_JAGFNP010000009.1"/>
</dbReference>
<gene>
    <name evidence="1" type="ORF">J5V16_16400</name>
</gene>
<organism evidence="1 2">
    <name type="scientific">Glycomyces niveus</name>
    <dbReference type="NCBI Taxonomy" id="2820287"/>
    <lineage>
        <taxon>Bacteria</taxon>
        <taxon>Bacillati</taxon>
        <taxon>Actinomycetota</taxon>
        <taxon>Actinomycetes</taxon>
        <taxon>Glycomycetales</taxon>
        <taxon>Glycomycetaceae</taxon>
        <taxon>Glycomyces</taxon>
    </lineage>
</organism>
<reference evidence="1 2" key="1">
    <citation type="submission" date="2021-03" db="EMBL/GenBank/DDBJ databases">
        <title>Glycomyces sp. nov., a novel actinomycete isolated from soil.</title>
        <authorList>
            <person name="Yang X."/>
            <person name="Xu X."/>
        </authorList>
    </citation>
    <scope>NUCLEOTIDE SEQUENCE [LARGE SCALE GENOMIC DNA]</scope>
    <source>
        <strain evidence="1 2">NEAU-S30</strain>
    </source>
</reference>